<keyword evidence="3" id="KW-0677">Repeat</keyword>
<dbReference type="SMART" id="SM00369">
    <property type="entry name" value="LRR_TYP"/>
    <property type="match status" value="2"/>
</dbReference>
<feature type="transmembrane region" description="Helical" evidence="5">
    <location>
        <begin position="296"/>
        <end position="318"/>
    </location>
</feature>
<dbReference type="InterPro" id="IPR001611">
    <property type="entry name" value="Leu-rich_rpt"/>
</dbReference>
<proteinExistence type="predicted"/>
<keyword evidence="5" id="KW-0812">Transmembrane</keyword>
<evidence type="ECO:0000256" key="5">
    <source>
        <dbReference type="SAM" id="Phobius"/>
    </source>
</evidence>
<organism evidence="7 8">
    <name type="scientific">Branchiostoma belcheri</name>
    <name type="common">Amphioxus</name>
    <dbReference type="NCBI Taxonomy" id="7741"/>
    <lineage>
        <taxon>Eukaryota</taxon>
        <taxon>Metazoa</taxon>
        <taxon>Chordata</taxon>
        <taxon>Cephalochordata</taxon>
        <taxon>Leptocardii</taxon>
        <taxon>Amphioxiformes</taxon>
        <taxon>Branchiostomatidae</taxon>
        <taxon>Branchiostoma</taxon>
    </lineage>
</organism>
<gene>
    <name evidence="8" type="primary">LOC109478445</name>
</gene>
<dbReference type="Pfam" id="PF13855">
    <property type="entry name" value="LRR_8"/>
    <property type="match status" value="1"/>
</dbReference>
<feature type="region of interest" description="Disordered" evidence="4">
    <location>
        <begin position="331"/>
        <end position="386"/>
    </location>
</feature>
<dbReference type="PANTHER" id="PTHR24369:SF210">
    <property type="entry name" value="CHAOPTIN-RELATED"/>
    <property type="match status" value="1"/>
</dbReference>
<accession>A0A6P5A157</accession>
<reference evidence="8" key="1">
    <citation type="submission" date="2025-08" db="UniProtKB">
        <authorList>
            <consortium name="RefSeq"/>
        </authorList>
    </citation>
    <scope>IDENTIFICATION</scope>
    <source>
        <tissue evidence="8">Gonad</tissue>
    </source>
</reference>
<dbReference type="Proteomes" id="UP000515135">
    <property type="component" value="Unplaced"/>
</dbReference>
<protein>
    <submittedName>
        <fullName evidence="8">Uncharacterized protein LOC109478445</fullName>
    </submittedName>
</protein>
<dbReference type="AlphaFoldDB" id="A0A6P5A157"/>
<dbReference type="InterPro" id="IPR032675">
    <property type="entry name" value="LRR_dom_sf"/>
</dbReference>
<evidence type="ECO:0000313" key="8">
    <source>
        <dbReference type="RefSeq" id="XP_019635536.1"/>
    </source>
</evidence>
<dbReference type="KEGG" id="bbel:109478445"/>
<dbReference type="SMART" id="SM00364">
    <property type="entry name" value="LRR_BAC"/>
    <property type="match status" value="2"/>
</dbReference>
<feature type="signal peptide" evidence="6">
    <location>
        <begin position="1"/>
        <end position="18"/>
    </location>
</feature>
<evidence type="ECO:0000256" key="4">
    <source>
        <dbReference type="SAM" id="MobiDB-lite"/>
    </source>
</evidence>
<evidence type="ECO:0000313" key="7">
    <source>
        <dbReference type="Proteomes" id="UP000515135"/>
    </source>
</evidence>
<sequence>MILAVSLVLLSTLTNVHAAKTCWPYGNCANQSPKLKTIPDNVPSFRTLGVLLLQFNDIEELKYIPQMPALTHLDLSHNRLSEFPWLSFRNISRIKILILKNNEVSKVDAYVDFPQNLTYLDLEGNRIATIPETFLNGLKPQRWNFFLCISQNPFLCDCKIQWIARFRRCVWEHRHEGCVDAPLARVRRCMLANCKSNPSGVPVILDWFQWDTKLVVQQLTLRCESPQELRGKTLRNVTLPTCSASPKHSRNPEKASSPVRMGIHEYQKASVETVPSTLATNSRERTTVSTSEFSPFWKGITASILGGVLITLLVAFLIRCVSRCNKRRQAGLNSMAAAPPVPAVTEKRQTTPGADQSNPTVDGRLEEGRSRNNEDTSRLSFGIRRKRKQTARKYTAAALPLQTVQNMRASIVVSVDRSNSVLGNLQRDPSQKKKKKGPGRFSLDIRRRRRRRTAGLFSLDIRRKRKEKAVPKNVLAAFPLQTLTNMHVANICSVAQNSDIRGDGYLEEQGPSMDSDDQQTSPSPQRLSDVDEDTKAATKQTSRL</sequence>
<dbReference type="GO" id="GO:0005886">
    <property type="term" value="C:plasma membrane"/>
    <property type="evidence" value="ECO:0007669"/>
    <property type="project" value="TreeGrafter"/>
</dbReference>
<feature type="compositionally biased region" description="Polar residues" evidence="4">
    <location>
        <begin position="350"/>
        <end position="360"/>
    </location>
</feature>
<dbReference type="GeneID" id="109478445"/>
<feature type="region of interest" description="Disordered" evidence="4">
    <location>
        <begin position="422"/>
        <end position="446"/>
    </location>
</feature>
<keyword evidence="2 6" id="KW-0732">Signal</keyword>
<evidence type="ECO:0000256" key="3">
    <source>
        <dbReference type="ARBA" id="ARBA00022737"/>
    </source>
</evidence>
<evidence type="ECO:0000256" key="2">
    <source>
        <dbReference type="ARBA" id="ARBA00022729"/>
    </source>
</evidence>
<dbReference type="Gene3D" id="3.80.10.10">
    <property type="entry name" value="Ribonuclease Inhibitor"/>
    <property type="match status" value="1"/>
</dbReference>
<keyword evidence="7" id="KW-1185">Reference proteome</keyword>
<feature type="compositionally biased region" description="Basic and acidic residues" evidence="4">
    <location>
        <begin position="363"/>
        <end position="377"/>
    </location>
</feature>
<dbReference type="RefSeq" id="XP_019635536.1">
    <property type="nucleotide sequence ID" value="XM_019779977.1"/>
</dbReference>
<evidence type="ECO:0000256" key="6">
    <source>
        <dbReference type="SAM" id="SignalP"/>
    </source>
</evidence>
<feature type="chain" id="PRO_5027968513" evidence="6">
    <location>
        <begin position="19"/>
        <end position="544"/>
    </location>
</feature>
<feature type="region of interest" description="Disordered" evidence="4">
    <location>
        <begin position="502"/>
        <end position="544"/>
    </location>
</feature>
<dbReference type="PANTHER" id="PTHR24369">
    <property type="entry name" value="ANTIGEN BSP, PUTATIVE-RELATED"/>
    <property type="match status" value="1"/>
</dbReference>
<name>A0A6P5A157_BRABE</name>
<dbReference type="InterPro" id="IPR003591">
    <property type="entry name" value="Leu-rich_rpt_typical-subtyp"/>
</dbReference>
<dbReference type="InterPro" id="IPR050541">
    <property type="entry name" value="LRR_TM_domain-containing"/>
</dbReference>
<evidence type="ECO:0000256" key="1">
    <source>
        <dbReference type="ARBA" id="ARBA00022614"/>
    </source>
</evidence>
<keyword evidence="1" id="KW-0433">Leucine-rich repeat</keyword>
<dbReference type="PROSITE" id="PS51450">
    <property type="entry name" value="LRR"/>
    <property type="match status" value="2"/>
</dbReference>
<keyword evidence="5" id="KW-0472">Membrane</keyword>
<dbReference type="SUPFAM" id="SSF52058">
    <property type="entry name" value="L domain-like"/>
    <property type="match status" value="1"/>
</dbReference>
<keyword evidence="5" id="KW-1133">Transmembrane helix</keyword>
<dbReference type="OrthoDB" id="676979at2759"/>